<feature type="compositionally biased region" description="Basic and acidic residues" evidence="1">
    <location>
        <begin position="229"/>
        <end position="238"/>
    </location>
</feature>
<feature type="domain" description="DUF7168" evidence="3">
    <location>
        <begin position="102"/>
        <end position="227"/>
    </location>
</feature>
<dbReference type="InterPro" id="IPR055592">
    <property type="entry name" value="DUF7168"/>
</dbReference>
<protein>
    <recommendedName>
        <fullName evidence="6">DUF2786 domain-containing protein</fullName>
    </recommendedName>
</protein>
<dbReference type="EMBL" id="LACB01000827">
    <property type="protein sequence ID" value="KAJ9481304.1"/>
    <property type="molecule type" value="Genomic_DNA"/>
</dbReference>
<organism evidence="4 5">
    <name type="scientific">Penicillium thymicola</name>
    <dbReference type="NCBI Taxonomy" id="293382"/>
    <lineage>
        <taxon>Eukaryota</taxon>
        <taxon>Fungi</taxon>
        <taxon>Dikarya</taxon>
        <taxon>Ascomycota</taxon>
        <taxon>Pezizomycotina</taxon>
        <taxon>Eurotiomycetes</taxon>
        <taxon>Eurotiomycetidae</taxon>
        <taxon>Eurotiales</taxon>
        <taxon>Aspergillaceae</taxon>
        <taxon>Penicillium</taxon>
    </lineage>
</organism>
<gene>
    <name evidence="4" type="ORF">VN97_g12186</name>
</gene>
<feature type="domain" description="DUF2786" evidence="2">
    <location>
        <begin position="44"/>
        <end position="84"/>
    </location>
</feature>
<feature type="region of interest" description="Disordered" evidence="1">
    <location>
        <begin position="1"/>
        <end position="21"/>
    </location>
</feature>
<comment type="caution">
    <text evidence="4">The sequence shown here is derived from an EMBL/GenBank/DDBJ whole genome shotgun (WGS) entry which is preliminary data.</text>
</comment>
<feature type="compositionally biased region" description="Low complexity" evidence="1">
    <location>
        <begin position="239"/>
        <end position="251"/>
    </location>
</feature>
<dbReference type="InterPro" id="IPR024498">
    <property type="entry name" value="DUF2786"/>
</dbReference>
<dbReference type="Pfam" id="PF10979">
    <property type="entry name" value="DUF2786"/>
    <property type="match status" value="1"/>
</dbReference>
<reference evidence="4" key="2">
    <citation type="journal article" date="2016" name="Fungal Biol.">
        <title>Ochratoxin A production by Penicillium thymicola.</title>
        <authorList>
            <person name="Nguyen H.D.T."/>
            <person name="McMullin D.R."/>
            <person name="Ponomareva E."/>
            <person name="Riley R."/>
            <person name="Pomraning K.R."/>
            <person name="Baker S.E."/>
            <person name="Seifert K.A."/>
        </authorList>
    </citation>
    <scope>NUCLEOTIDE SEQUENCE</scope>
    <source>
        <strain evidence="4">DAOM 180753</strain>
    </source>
</reference>
<proteinExistence type="predicted"/>
<sequence length="411" mass="45768">MSKMATIPSQAERKRSARKPVQKATVIETAHELQSQAASTVDKRILERIQKCLNRAYHANTSEAEAKAALFVSQKLMSQHNVTQADLMASDENSNKAHYGGRSVVSITRTASSSKRVIKEAFAMKVATTMGTLFDCKSFLTDFRTSLQWTFFGIAQNTVAAAMGFQFAHNQILEWAGAYKGGTPTFSYRLGVADGLAAMANREKKREFEQVQRKELDLFAAKEREESKKRQREVDRLHLLPTSKTDSSSPSDSEDKCLVPKSPVFNMADSGIDSDSDLDEVDGLGIKADFNIDDAQIIDIGDDLDESIKRFVKHESSGPSNPIEIPKYSSDSETTIKLESSSTSVTSPWESGMQLVQFRETAEQVADDYLKHNNIKLRSGRKRSSSVRDLCAYRRGQQDSSKIEVRRRALA</sequence>
<evidence type="ECO:0000259" key="2">
    <source>
        <dbReference type="Pfam" id="PF10979"/>
    </source>
</evidence>
<evidence type="ECO:0008006" key="6">
    <source>
        <dbReference type="Google" id="ProtNLM"/>
    </source>
</evidence>
<evidence type="ECO:0000259" key="3">
    <source>
        <dbReference type="Pfam" id="PF23771"/>
    </source>
</evidence>
<evidence type="ECO:0000256" key="1">
    <source>
        <dbReference type="SAM" id="MobiDB-lite"/>
    </source>
</evidence>
<keyword evidence="5" id="KW-1185">Reference proteome</keyword>
<accession>A0AAI9X2T4</accession>
<dbReference type="AlphaFoldDB" id="A0AAI9X2T4"/>
<evidence type="ECO:0000313" key="5">
    <source>
        <dbReference type="Proteomes" id="UP001227192"/>
    </source>
</evidence>
<feature type="region of interest" description="Disordered" evidence="1">
    <location>
        <begin position="229"/>
        <end position="258"/>
    </location>
</feature>
<evidence type="ECO:0000313" key="4">
    <source>
        <dbReference type="EMBL" id="KAJ9481304.1"/>
    </source>
</evidence>
<reference evidence="4" key="1">
    <citation type="submission" date="2015-06" db="EMBL/GenBank/DDBJ databases">
        <authorList>
            <person name="Nguyen H."/>
        </authorList>
    </citation>
    <scope>NUCLEOTIDE SEQUENCE</scope>
    <source>
        <strain evidence="4">DAOM 180753</strain>
    </source>
</reference>
<name>A0AAI9X2T4_PENTH</name>
<dbReference type="Pfam" id="PF23771">
    <property type="entry name" value="DUF7168"/>
    <property type="match status" value="1"/>
</dbReference>
<dbReference type="Proteomes" id="UP001227192">
    <property type="component" value="Unassembled WGS sequence"/>
</dbReference>